<proteinExistence type="predicted"/>
<dbReference type="EMBL" id="PEDP01006148">
    <property type="protein sequence ID" value="POS81902.1"/>
    <property type="molecule type" value="Genomic_DNA"/>
</dbReference>
<organism evidence="2 3">
    <name type="scientific">Erysiphe pulchra</name>
    <dbReference type="NCBI Taxonomy" id="225359"/>
    <lineage>
        <taxon>Eukaryota</taxon>
        <taxon>Fungi</taxon>
        <taxon>Dikarya</taxon>
        <taxon>Ascomycota</taxon>
        <taxon>Pezizomycotina</taxon>
        <taxon>Leotiomycetes</taxon>
        <taxon>Erysiphales</taxon>
        <taxon>Erysiphaceae</taxon>
        <taxon>Erysiphe</taxon>
    </lineage>
</organism>
<feature type="region of interest" description="Disordered" evidence="1">
    <location>
        <begin position="1"/>
        <end position="22"/>
    </location>
</feature>
<feature type="non-terminal residue" evidence="2">
    <location>
        <position position="123"/>
    </location>
</feature>
<evidence type="ECO:0000256" key="1">
    <source>
        <dbReference type="SAM" id="MobiDB-lite"/>
    </source>
</evidence>
<reference evidence="2 3" key="1">
    <citation type="submission" date="2017-10" db="EMBL/GenBank/DDBJ databases">
        <title>Development of genomic resources for the powdery mildew, Erysiphe pulchra.</title>
        <authorList>
            <person name="Wadl P.A."/>
            <person name="Mack B.M."/>
            <person name="Moore G."/>
            <person name="Beltz S.B."/>
        </authorList>
    </citation>
    <scope>NUCLEOTIDE SEQUENCE [LARGE SCALE GENOMIC DNA]</scope>
    <source>
        <strain evidence="2">Cflorida</strain>
    </source>
</reference>
<dbReference type="AlphaFoldDB" id="A0A2S4PIM9"/>
<evidence type="ECO:0000313" key="3">
    <source>
        <dbReference type="Proteomes" id="UP000237438"/>
    </source>
</evidence>
<dbReference type="Proteomes" id="UP000237438">
    <property type="component" value="Unassembled WGS sequence"/>
</dbReference>
<accession>A0A2S4PIM9</accession>
<keyword evidence="3" id="KW-1185">Reference proteome</keyword>
<comment type="caution">
    <text evidence="2">The sequence shown here is derived from an EMBL/GenBank/DDBJ whole genome shotgun (WGS) entry which is preliminary data.</text>
</comment>
<gene>
    <name evidence="2" type="ORF">EPUL_006857</name>
</gene>
<name>A0A2S4PIM9_9PEZI</name>
<feature type="compositionally biased region" description="Polar residues" evidence="1">
    <location>
        <begin position="1"/>
        <end position="20"/>
    </location>
</feature>
<evidence type="ECO:0000313" key="2">
    <source>
        <dbReference type="EMBL" id="POS81902.1"/>
    </source>
</evidence>
<sequence length="123" mass="13448">MEIQIESTTGETPLSASKISQEPAPVNLIDKNDITATLGHKQNFRLASIDLDYPRLYEKLFDGPLNYDETPPLAGSIEEELNNVTEDAAHRVADAKFIFGPVASILDYHCSQAAGPHIPTKQA</sequence>
<protein>
    <submittedName>
        <fullName evidence="2">Uncharacterized protein</fullName>
    </submittedName>
</protein>